<dbReference type="Gene3D" id="1.20.140.150">
    <property type="match status" value="1"/>
</dbReference>
<keyword evidence="1" id="KW-0472">Membrane</keyword>
<accession>A0ABD0KBH4</accession>
<comment type="caution">
    <text evidence="2">The sequence shown here is derived from an EMBL/GenBank/DDBJ whole genome shotgun (WGS) entry which is preliminary data.</text>
</comment>
<dbReference type="AlphaFoldDB" id="A0ABD0KBH4"/>
<feature type="non-terminal residue" evidence="2">
    <location>
        <position position="1"/>
    </location>
</feature>
<evidence type="ECO:0000313" key="2">
    <source>
        <dbReference type="EMBL" id="KAK7484465.1"/>
    </source>
</evidence>
<keyword evidence="1" id="KW-0812">Transmembrane</keyword>
<reference evidence="2 3" key="1">
    <citation type="journal article" date="2023" name="Sci. Data">
        <title>Genome assembly of the Korean intertidal mud-creeper Batillaria attramentaria.</title>
        <authorList>
            <person name="Patra A.K."/>
            <person name="Ho P.T."/>
            <person name="Jun S."/>
            <person name="Lee S.J."/>
            <person name="Kim Y."/>
            <person name="Won Y.J."/>
        </authorList>
    </citation>
    <scope>NUCLEOTIDE SEQUENCE [LARGE SCALE GENOMIC DNA]</scope>
    <source>
        <strain evidence="2">Wonlab-2016</strain>
    </source>
</reference>
<dbReference type="Proteomes" id="UP001519460">
    <property type="component" value="Unassembled WGS sequence"/>
</dbReference>
<proteinExistence type="predicted"/>
<protein>
    <submittedName>
        <fullName evidence="2">Uncharacterized protein</fullName>
    </submittedName>
</protein>
<evidence type="ECO:0000256" key="1">
    <source>
        <dbReference type="SAM" id="Phobius"/>
    </source>
</evidence>
<dbReference type="EMBL" id="JACVVK020000210">
    <property type="protein sequence ID" value="KAK7484465.1"/>
    <property type="molecule type" value="Genomic_DNA"/>
</dbReference>
<sequence length="137" mass="14955">ASSLLGAKDSSPEMPPKLPPLLAVGLTLTFVSVVLHVISLATPCWVRVTFNFPRIGSVTVTFGLWVKCIKPGSCKTIPVDFLFRRDGGWLFVSRVFSFLGLLTGVAGLVLLLLSILVTRWRDSKLLTVLPMLLDFLA</sequence>
<organism evidence="2 3">
    <name type="scientific">Batillaria attramentaria</name>
    <dbReference type="NCBI Taxonomy" id="370345"/>
    <lineage>
        <taxon>Eukaryota</taxon>
        <taxon>Metazoa</taxon>
        <taxon>Spiralia</taxon>
        <taxon>Lophotrochozoa</taxon>
        <taxon>Mollusca</taxon>
        <taxon>Gastropoda</taxon>
        <taxon>Caenogastropoda</taxon>
        <taxon>Sorbeoconcha</taxon>
        <taxon>Cerithioidea</taxon>
        <taxon>Batillariidae</taxon>
        <taxon>Batillaria</taxon>
    </lineage>
</organism>
<evidence type="ECO:0000313" key="3">
    <source>
        <dbReference type="Proteomes" id="UP001519460"/>
    </source>
</evidence>
<gene>
    <name evidence="2" type="ORF">BaRGS_00024350</name>
</gene>
<keyword evidence="3" id="KW-1185">Reference proteome</keyword>
<feature type="transmembrane region" description="Helical" evidence="1">
    <location>
        <begin position="21"/>
        <end position="41"/>
    </location>
</feature>
<name>A0ABD0KBH4_9CAEN</name>
<feature type="non-terminal residue" evidence="2">
    <location>
        <position position="137"/>
    </location>
</feature>
<keyword evidence="1" id="KW-1133">Transmembrane helix</keyword>
<feature type="transmembrane region" description="Helical" evidence="1">
    <location>
        <begin position="95"/>
        <end position="117"/>
    </location>
</feature>